<reference evidence="3" key="1">
    <citation type="submission" date="2010-01" db="EMBL/GenBank/DDBJ databases">
        <title>Genome fragments of uncultured bacteria from the North Pacific subtropical Gyre.</title>
        <authorList>
            <person name="Pham V.D."/>
            <person name="Delong E.F."/>
        </authorList>
    </citation>
    <scope>NUCLEOTIDE SEQUENCE</scope>
</reference>
<name>E7C5K4_9BACT</name>
<dbReference type="AlphaFoldDB" id="E7C5K4"/>
<dbReference type="EMBL" id="GU567995">
    <property type="protein sequence ID" value="ADI22728.1"/>
    <property type="molecule type" value="Genomic_DNA"/>
</dbReference>
<dbReference type="InterPro" id="IPR005653">
    <property type="entry name" value="OstA-like_N"/>
</dbReference>
<protein>
    <recommendedName>
        <fullName evidence="2">Organic solvent tolerance-like N-terminal domain-containing protein</fullName>
    </recommendedName>
</protein>
<evidence type="ECO:0000313" key="3">
    <source>
        <dbReference type="EMBL" id="ADI22728.1"/>
    </source>
</evidence>
<feature type="domain" description="Organic solvent tolerance-like N-terminal" evidence="2">
    <location>
        <begin position="31"/>
        <end position="155"/>
    </location>
</feature>
<proteinExistence type="predicted"/>
<feature type="region of interest" description="Disordered" evidence="1">
    <location>
        <begin position="159"/>
        <end position="189"/>
    </location>
</feature>
<dbReference type="Pfam" id="PF03968">
    <property type="entry name" value="LptD_N"/>
    <property type="match status" value="1"/>
</dbReference>
<sequence length="189" mass="20601">MLLTAWAVCEGQVSAPSAEPKAENSGETEIFSDNLVMVSREKDNYFIFTGNVEIHATNMVATCERLEVYAGKDAEPSAEKKQVKEKEKEEASIGKIERILATGKVRLIQKDRVATAGKAEIYPQEGKVVLLESPVVTDKQGTLTGYRITLLQGEQKVTVESGAGQRPKITLPQIPDLGIDGKKKSTVKP</sequence>
<organism evidence="3">
    <name type="scientific">uncultured verrucomicrobium HF0500_27H16</name>
    <dbReference type="NCBI Taxonomy" id="723600"/>
    <lineage>
        <taxon>Bacteria</taxon>
        <taxon>Pseudomonadati</taxon>
        <taxon>Verrucomicrobiota</taxon>
        <taxon>environmental samples</taxon>
    </lineage>
</organism>
<accession>E7C5K4</accession>
<dbReference type="Gene3D" id="2.60.450.10">
    <property type="entry name" value="Lipopolysaccharide (LPS) transport protein A like domain"/>
    <property type="match status" value="1"/>
</dbReference>
<evidence type="ECO:0000259" key="2">
    <source>
        <dbReference type="Pfam" id="PF03968"/>
    </source>
</evidence>
<evidence type="ECO:0000256" key="1">
    <source>
        <dbReference type="SAM" id="MobiDB-lite"/>
    </source>
</evidence>